<gene>
    <name evidence="1" type="ORF">VKT23_017333</name>
</gene>
<protein>
    <submittedName>
        <fullName evidence="1">Uncharacterized protein</fullName>
    </submittedName>
</protein>
<evidence type="ECO:0000313" key="1">
    <source>
        <dbReference type="EMBL" id="KAK7439758.1"/>
    </source>
</evidence>
<accession>A0ABR1IS22</accession>
<organism evidence="1 2">
    <name type="scientific">Marasmiellus scandens</name>
    <dbReference type="NCBI Taxonomy" id="2682957"/>
    <lineage>
        <taxon>Eukaryota</taxon>
        <taxon>Fungi</taxon>
        <taxon>Dikarya</taxon>
        <taxon>Basidiomycota</taxon>
        <taxon>Agaricomycotina</taxon>
        <taxon>Agaricomycetes</taxon>
        <taxon>Agaricomycetidae</taxon>
        <taxon>Agaricales</taxon>
        <taxon>Marasmiineae</taxon>
        <taxon>Omphalotaceae</taxon>
        <taxon>Marasmiellus</taxon>
    </lineage>
</organism>
<dbReference type="EMBL" id="JBANRG010000071">
    <property type="protein sequence ID" value="KAK7439758.1"/>
    <property type="molecule type" value="Genomic_DNA"/>
</dbReference>
<name>A0ABR1IS22_9AGAR</name>
<evidence type="ECO:0000313" key="2">
    <source>
        <dbReference type="Proteomes" id="UP001498398"/>
    </source>
</evidence>
<reference evidence="1 2" key="1">
    <citation type="submission" date="2024-01" db="EMBL/GenBank/DDBJ databases">
        <title>A draft genome for the cacao thread blight pathogen Marasmiellus scandens.</title>
        <authorList>
            <person name="Baruah I.K."/>
            <person name="Leung J."/>
            <person name="Bukari Y."/>
            <person name="Amoako-Attah I."/>
            <person name="Meinhardt L.W."/>
            <person name="Bailey B.A."/>
            <person name="Cohen S.P."/>
        </authorList>
    </citation>
    <scope>NUCLEOTIDE SEQUENCE [LARGE SCALE GENOMIC DNA]</scope>
    <source>
        <strain evidence="1 2">GH-19</strain>
    </source>
</reference>
<dbReference type="Proteomes" id="UP001498398">
    <property type="component" value="Unassembled WGS sequence"/>
</dbReference>
<keyword evidence="2" id="KW-1185">Reference proteome</keyword>
<comment type="caution">
    <text evidence="1">The sequence shown here is derived from an EMBL/GenBank/DDBJ whole genome shotgun (WGS) entry which is preliminary data.</text>
</comment>
<sequence>MPTLSTTMQSTFPSQSDHASLTCGLLPHNSLEISSLDDERDTPVEEWSGRVTPVEEFLIGEGLRKSMHPFFANLCRVPSISHLDTPTLAFMSKVNYFITNDTFRVSLGDGISYLYITNACLTFEPGQIIQTRDLGRGAVIAFGGYVGCYRKVIVGFKKRGELGVRVVHYVVEAEKTKLGPLGKLRTWLNKKLPLSADQYKIDSRGCV</sequence>
<proteinExistence type="predicted"/>